<name>A0ACA9R3I9_9GLOM</name>
<evidence type="ECO:0000313" key="2">
    <source>
        <dbReference type="Proteomes" id="UP000789702"/>
    </source>
</evidence>
<gene>
    <name evidence="1" type="ORF">DHETER_LOCUS16061</name>
</gene>
<organism evidence="1 2">
    <name type="scientific">Dentiscutata heterogama</name>
    <dbReference type="NCBI Taxonomy" id="1316150"/>
    <lineage>
        <taxon>Eukaryota</taxon>
        <taxon>Fungi</taxon>
        <taxon>Fungi incertae sedis</taxon>
        <taxon>Mucoromycota</taxon>
        <taxon>Glomeromycotina</taxon>
        <taxon>Glomeromycetes</taxon>
        <taxon>Diversisporales</taxon>
        <taxon>Gigasporaceae</taxon>
        <taxon>Dentiscutata</taxon>
    </lineage>
</organism>
<protein>
    <submittedName>
        <fullName evidence="1">4264_t:CDS:1</fullName>
    </submittedName>
</protein>
<comment type="caution">
    <text evidence="1">The sequence shown here is derived from an EMBL/GenBank/DDBJ whole genome shotgun (WGS) entry which is preliminary data.</text>
</comment>
<accession>A0ACA9R3I9</accession>
<evidence type="ECO:0000313" key="1">
    <source>
        <dbReference type="EMBL" id="CAG8775008.1"/>
    </source>
</evidence>
<feature type="non-terminal residue" evidence="1">
    <location>
        <position position="1"/>
    </location>
</feature>
<reference evidence="1" key="1">
    <citation type="submission" date="2021-06" db="EMBL/GenBank/DDBJ databases">
        <authorList>
            <person name="Kallberg Y."/>
            <person name="Tangrot J."/>
            <person name="Rosling A."/>
        </authorList>
    </citation>
    <scope>NUCLEOTIDE SEQUENCE</scope>
    <source>
        <strain evidence="1">IL203A</strain>
    </source>
</reference>
<dbReference type="Proteomes" id="UP000789702">
    <property type="component" value="Unassembled WGS sequence"/>
</dbReference>
<sequence>RASFKLNSFMVSDIENLLKSNLLHGFGYCNLHATSIVSFKLNSLYSFGYCESSSR</sequence>
<keyword evidence="2" id="KW-1185">Reference proteome</keyword>
<dbReference type="EMBL" id="CAJVPU010059240">
    <property type="protein sequence ID" value="CAG8775008.1"/>
    <property type="molecule type" value="Genomic_DNA"/>
</dbReference>
<proteinExistence type="predicted"/>